<protein>
    <submittedName>
        <fullName evidence="3">Uncharacterized protein</fullName>
    </submittedName>
</protein>
<keyword evidence="2" id="KW-1133">Transmembrane helix</keyword>
<keyword evidence="4" id="KW-1185">Reference proteome</keyword>
<keyword evidence="2" id="KW-0472">Membrane</keyword>
<proteinExistence type="predicted"/>
<feature type="region of interest" description="Disordered" evidence="1">
    <location>
        <begin position="23"/>
        <end position="65"/>
    </location>
</feature>
<accession>A0A3B3RTI3</accession>
<reference evidence="3" key="1">
    <citation type="submission" date="2025-08" db="UniProtKB">
        <authorList>
            <consortium name="Ensembl"/>
        </authorList>
    </citation>
    <scope>IDENTIFICATION</scope>
</reference>
<name>A0A3B3RTI3_9TELE</name>
<evidence type="ECO:0000256" key="2">
    <source>
        <dbReference type="SAM" id="Phobius"/>
    </source>
</evidence>
<evidence type="ECO:0000313" key="3">
    <source>
        <dbReference type="Ensembl" id="ENSPKIP00000021041.1"/>
    </source>
</evidence>
<evidence type="ECO:0000256" key="1">
    <source>
        <dbReference type="SAM" id="MobiDB-lite"/>
    </source>
</evidence>
<evidence type="ECO:0000313" key="4">
    <source>
        <dbReference type="Proteomes" id="UP000261540"/>
    </source>
</evidence>
<feature type="transmembrane region" description="Helical" evidence="2">
    <location>
        <begin position="68"/>
        <end position="85"/>
    </location>
</feature>
<sequence>MQSAPGSWVGMRLDHVCTTNERLQGLFETGPRPHQSPGPRPHQSPGPRPHQSPGPRPHQSLGPRPHQSLGMVYWFLIIVVMMEYIKSRLVLLEKARCLTLYKSKYIHINVKN</sequence>
<feature type="compositionally biased region" description="Pro residues" evidence="1">
    <location>
        <begin position="34"/>
        <end position="56"/>
    </location>
</feature>
<dbReference type="Ensembl" id="ENSPKIT00000001667.1">
    <property type="protein sequence ID" value="ENSPKIP00000021041.1"/>
    <property type="gene ID" value="ENSPKIG00000005599.1"/>
</dbReference>
<keyword evidence="2" id="KW-0812">Transmembrane</keyword>
<dbReference type="Proteomes" id="UP000261540">
    <property type="component" value="Unplaced"/>
</dbReference>
<organism evidence="3 4">
    <name type="scientific">Paramormyrops kingsleyae</name>
    <dbReference type="NCBI Taxonomy" id="1676925"/>
    <lineage>
        <taxon>Eukaryota</taxon>
        <taxon>Metazoa</taxon>
        <taxon>Chordata</taxon>
        <taxon>Craniata</taxon>
        <taxon>Vertebrata</taxon>
        <taxon>Euteleostomi</taxon>
        <taxon>Actinopterygii</taxon>
        <taxon>Neopterygii</taxon>
        <taxon>Teleostei</taxon>
        <taxon>Osteoglossocephala</taxon>
        <taxon>Osteoglossomorpha</taxon>
        <taxon>Osteoglossiformes</taxon>
        <taxon>Mormyridae</taxon>
        <taxon>Paramormyrops</taxon>
    </lineage>
</organism>
<dbReference type="AlphaFoldDB" id="A0A3B3RTI3"/>
<reference evidence="3" key="2">
    <citation type="submission" date="2025-09" db="UniProtKB">
        <authorList>
            <consortium name="Ensembl"/>
        </authorList>
    </citation>
    <scope>IDENTIFICATION</scope>
</reference>